<evidence type="ECO:0000313" key="11">
    <source>
        <dbReference type="EMBL" id="KAG6376796.1"/>
    </source>
</evidence>
<evidence type="ECO:0000256" key="2">
    <source>
        <dbReference type="ARBA" id="ARBA00004443"/>
    </source>
</evidence>
<comment type="subcellular location">
    <subcellularLocation>
        <location evidence="2">Mitochondrion inner membrane</location>
        <topology evidence="2">Peripheral membrane protein</topology>
        <orientation evidence="2">Matrix side</orientation>
    </subcellularLocation>
</comment>
<evidence type="ECO:0000256" key="4">
    <source>
        <dbReference type="ARBA" id="ARBA00022448"/>
    </source>
</evidence>
<keyword evidence="11" id="KW-0830">Ubiquinone</keyword>
<keyword evidence="6" id="KW-0999">Mitochondrion inner membrane</keyword>
<keyword evidence="5" id="KW-0679">Respiratory chain</keyword>
<evidence type="ECO:0000256" key="7">
    <source>
        <dbReference type="ARBA" id="ARBA00022982"/>
    </source>
</evidence>
<dbReference type="SUPFAM" id="SSF52833">
    <property type="entry name" value="Thioredoxin-like"/>
    <property type="match status" value="1"/>
</dbReference>
<dbReference type="AlphaFoldDB" id="A0A8I2YRE0"/>
<evidence type="ECO:0000256" key="6">
    <source>
        <dbReference type="ARBA" id="ARBA00022792"/>
    </source>
</evidence>
<feature type="domain" description="Ribosomal protein/NADH dehydrogenase" evidence="10">
    <location>
        <begin position="21"/>
        <end position="112"/>
    </location>
</feature>
<dbReference type="OrthoDB" id="10250268at2759"/>
<dbReference type="EMBL" id="JAGFBS010000011">
    <property type="protein sequence ID" value="KAG6376796.1"/>
    <property type="molecule type" value="Genomic_DNA"/>
</dbReference>
<keyword evidence="9" id="KW-0472">Membrane</keyword>
<dbReference type="PANTHER" id="PTHR12878">
    <property type="entry name" value="NADH-UBIQUINONE OXIDOREDUCTASE B8 SUBUNIT"/>
    <property type="match status" value="1"/>
</dbReference>
<dbReference type="InterPro" id="IPR016464">
    <property type="entry name" value="NADH_Ub_cplx-1_asu_su-2"/>
</dbReference>
<name>A0A8I2YRE0_9AGAM</name>
<dbReference type="PANTHER" id="PTHR12878:SF0">
    <property type="entry name" value="NADH DEHYDROGENASE [UBIQUINONE] 1 ALPHA SUBCOMPLEX SUBUNIT 2"/>
    <property type="match status" value="1"/>
</dbReference>
<dbReference type="InterPro" id="IPR007741">
    <property type="entry name" value="Ribosomal_mL43/mS25/NADH_DH"/>
</dbReference>
<evidence type="ECO:0000313" key="12">
    <source>
        <dbReference type="Proteomes" id="UP000683000"/>
    </source>
</evidence>
<keyword evidence="8" id="KW-0496">Mitochondrion</keyword>
<dbReference type="Gene3D" id="3.40.30.10">
    <property type="entry name" value="Glutaredoxin"/>
    <property type="match status" value="1"/>
</dbReference>
<evidence type="ECO:0000256" key="8">
    <source>
        <dbReference type="ARBA" id="ARBA00023128"/>
    </source>
</evidence>
<accession>A0A8I2YRE0</accession>
<proteinExistence type="inferred from homology"/>
<keyword evidence="4" id="KW-0813">Transport</keyword>
<evidence type="ECO:0000256" key="3">
    <source>
        <dbReference type="ARBA" id="ARBA00008939"/>
    </source>
</evidence>
<sequence length="112" mass="12286">MSSFAKALSPALREIRILCCQSAQASAGTRYVDKGSLSMIADSNHHHSQFIVSEYSFIKKHNPDLPVLIREATGTPARVFARFERGVEKHVELDNLSSSEVASKVAQLLSLS</sequence>
<comment type="similarity">
    <text evidence="3">Belongs to the complex I NDUFA2 subunit family.</text>
</comment>
<organism evidence="11 12">
    <name type="scientific">Boletus reticuloceps</name>
    <dbReference type="NCBI Taxonomy" id="495285"/>
    <lineage>
        <taxon>Eukaryota</taxon>
        <taxon>Fungi</taxon>
        <taxon>Dikarya</taxon>
        <taxon>Basidiomycota</taxon>
        <taxon>Agaricomycotina</taxon>
        <taxon>Agaricomycetes</taxon>
        <taxon>Agaricomycetidae</taxon>
        <taxon>Boletales</taxon>
        <taxon>Boletineae</taxon>
        <taxon>Boletaceae</taxon>
        <taxon>Boletoideae</taxon>
        <taxon>Boletus</taxon>
    </lineage>
</organism>
<evidence type="ECO:0000256" key="9">
    <source>
        <dbReference type="ARBA" id="ARBA00023136"/>
    </source>
</evidence>
<keyword evidence="7" id="KW-0249">Electron transport</keyword>
<evidence type="ECO:0000259" key="10">
    <source>
        <dbReference type="SMART" id="SM00916"/>
    </source>
</evidence>
<dbReference type="InterPro" id="IPR036249">
    <property type="entry name" value="Thioredoxin-like_sf"/>
</dbReference>
<protein>
    <submittedName>
        <fullName evidence="11">NDUFA2, NADH ubiquinone oxidoreductase 10.5kD subunit</fullName>
    </submittedName>
</protein>
<gene>
    <name evidence="11" type="ORF">JVT61DRAFT_1821</name>
</gene>
<evidence type="ECO:0000256" key="1">
    <source>
        <dbReference type="ARBA" id="ARBA00003195"/>
    </source>
</evidence>
<reference evidence="11" key="1">
    <citation type="submission" date="2021-03" db="EMBL/GenBank/DDBJ databases">
        <title>Evolutionary innovations through gain and loss of genes in the ectomycorrhizal Boletales.</title>
        <authorList>
            <person name="Wu G."/>
            <person name="Miyauchi S."/>
            <person name="Morin E."/>
            <person name="Yang Z.-L."/>
            <person name="Xu J."/>
            <person name="Martin F.M."/>
        </authorList>
    </citation>
    <scope>NUCLEOTIDE SEQUENCE</scope>
    <source>
        <strain evidence="11">BR01</strain>
    </source>
</reference>
<comment type="caution">
    <text evidence="11">The sequence shown here is derived from an EMBL/GenBank/DDBJ whole genome shotgun (WGS) entry which is preliminary data.</text>
</comment>
<evidence type="ECO:0000256" key="5">
    <source>
        <dbReference type="ARBA" id="ARBA00022660"/>
    </source>
</evidence>
<dbReference type="PIRSF" id="PIRSF005822">
    <property type="entry name" value="NDUA2"/>
    <property type="match status" value="1"/>
</dbReference>
<dbReference type="SMART" id="SM00916">
    <property type="entry name" value="L51_S25_CI-B8"/>
    <property type="match status" value="1"/>
</dbReference>
<dbReference type="Pfam" id="PF05047">
    <property type="entry name" value="L51_S25_CI-B8"/>
    <property type="match status" value="1"/>
</dbReference>
<comment type="function">
    <text evidence="1">Accessory subunit of the mitochondrial membrane respiratory chain NADH dehydrogenase (Complex I), that is believed not to be involved in catalysis. Complex I functions in the transfer of electrons from NADH to the respiratory chain. The immediate electron acceptor for the enzyme is believed to be ubiquinone.</text>
</comment>
<dbReference type="GO" id="GO:0005743">
    <property type="term" value="C:mitochondrial inner membrane"/>
    <property type="evidence" value="ECO:0007669"/>
    <property type="project" value="UniProtKB-SubCell"/>
</dbReference>
<dbReference type="Proteomes" id="UP000683000">
    <property type="component" value="Unassembled WGS sequence"/>
</dbReference>
<keyword evidence="12" id="KW-1185">Reference proteome</keyword>